<reference evidence="2" key="1">
    <citation type="submission" date="2016-11" db="UniProtKB">
        <authorList>
            <consortium name="WormBaseParasite"/>
        </authorList>
    </citation>
    <scope>IDENTIFICATION</scope>
    <source>
        <strain evidence="2">KR3021</strain>
    </source>
</reference>
<sequence length="464" mass="53072">MTTPDIVFADLNPDDEEQIPYEIESLCMNCYDNGITRLMCIRIPYYKQVILMSFFCEHCNFKNNEIQSGEKCQEFGTEVVLNVKTAVDLNRQLIKSEYATLSIPELDLEVPAKSQPGEVTTVEGVLERVKQGLMQNQVKRRIEEPEAAAQIEEFIERMNKYKRAEVPWTLKLRDVSGNCHIQNPDPMHVDPQCIISHFYRNLADRKLLGFADDNDEEDDISKDPDTQWKSFEDVKQEVLRFATNCPNCNKPIDTLMKPTDIPYFDTVIIMATKCDHCDYKSNEIKSGGAFRDHGCKQTLRILNDIDMARDVLKSDTCSLRIEELDLEVGMGALAGRFTTVEGLLQATKDQVMDQAKFFLGDSAVSDEKGKFQELLDKFENILAMQMPCTIILDDIAGNSYIQSLFAPLDDPQLVKDYYTRSFDQNEELGLNDMKTENYENDVHESNVEDKMDSILEEDEVEAAK</sequence>
<evidence type="ECO:0000313" key="2">
    <source>
        <dbReference type="WBParaSite" id="RSKR_0000371900.1"/>
    </source>
</evidence>
<organism evidence="1 2">
    <name type="scientific">Rhabditophanes sp. KR3021</name>
    <dbReference type="NCBI Taxonomy" id="114890"/>
    <lineage>
        <taxon>Eukaryota</taxon>
        <taxon>Metazoa</taxon>
        <taxon>Ecdysozoa</taxon>
        <taxon>Nematoda</taxon>
        <taxon>Chromadorea</taxon>
        <taxon>Rhabditida</taxon>
        <taxon>Tylenchina</taxon>
        <taxon>Panagrolaimomorpha</taxon>
        <taxon>Strongyloidoidea</taxon>
        <taxon>Alloionematidae</taxon>
        <taxon>Rhabditophanes</taxon>
    </lineage>
</organism>
<dbReference type="Proteomes" id="UP000095286">
    <property type="component" value="Unplaced"/>
</dbReference>
<dbReference type="WBParaSite" id="RSKR_0000371900.1">
    <property type="protein sequence ID" value="RSKR_0000371900.1"/>
    <property type="gene ID" value="RSKR_0000371900"/>
</dbReference>
<protein>
    <submittedName>
        <fullName evidence="2">Zinc finger protein ZPR1</fullName>
    </submittedName>
</protein>
<proteinExistence type="predicted"/>
<evidence type="ECO:0000313" key="1">
    <source>
        <dbReference type="Proteomes" id="UP000095286"/>
    </source>
</evidence>
<name>A0AC35TSL7_9BILA</name>
<accession>A0AC35TSL7</accession>